<comment type="caution">
    <text evidence="3">The sequence shown here is derived from an EMBL/GenBank/DDBJ whole genome shotgun (WGS) entry which is preliminary data.</text>
</comment>
<feature type="coiled-coil region" evidence="1">
    <location>
        <begin position="305"/>
        <end position="497"/>
    </location>
</feature>
<feature type="region of interest" description="Disordered" evidence="2">
    <location>
        <begin position="219"/>
        <end position="253"/>
    </location>
</feature>
<name>A0A8J2RR02_9CRUS</name>
<keyword evidence="1" id="KW-0175">Coiled coil</keyword>
<keyword evidence="4" id="KW-1185">Reference proteome</keyword>
<dbReference type="OrthoDB" id="2436455at2759"/>
<reference evidence="3" key="1">
    <citation type="submission" date="2021-11" db="EMBL/GenBank/DDBJ databases">
        <authorList>
            <person name="Schell T."/>
        </authorList>
    </citation>
    <scope>NUCLEOTIDE SEQUENCE</scope>
    <source>
        <strain evidence="3">M5</strain>
    </source>
</reference>
<dbReference type="SUPFAM" id="SSF57997">
    <property type="entry name" value="Tropomyosin"/>
    <property type="match status" value="1"/>
</dbReference>
<organism evidence="3 4">
    <name type="scientific">Daphnia galeata</name>
    <dbReference type="NCBI Taxonomy" id="27404"/>
    <lineage>
        <taxon>Eukaryota</taxon>
        <taxon>Metazoa</taxon>
        <taxon>Ecdysozoa</taxon>
        <taxon>Arthropoda</taxon>
        <taxon>Crustacea</taxon>
        <taxon>Branchiopoda</taxon>
        <taxon>Diplostraca</taxon>
        <taxon>Cladocera</taxon>
        <taxon>Anomopoda</taxon>
        <taxon>Daphniidae</taxon>
        <taxon>Daphnia</taxon>
    </lineage>
</organism>
<dbReference type="Gene3D" id="1.20.5.340">
    <property type="match status" value="1"/>
</dbReference>
<feature type="region of interest" description="Disordered" evidence="2">
    <location>
        <begin position="1455"/>
        <end position="1559"/>
    </location>
</feature>
<feature type="compositionally biased region" description="Basic and acidic residues" evidence="2">
    <location>
        <begin position="221"/>
        <end position="237"/>
    </location>
</feature>
<protein>
    <submittedName>
        <fullName evidence="3">Uncharacterized protein</fullName>
    </submittedName>
</protein>
<feature type="compositionally biased region" description="Polar residues" evidence="2">
    <location>
        <begin position="1484"/>
        <end position="1502"/>
    </location>
</feature>
<feature type="compositionally biased region" description="Polar residues" evidence="2">
    <location>
        <begin position="40"/>
        <end position="55"/>
    </location>
</feature>
<feature type="region of interest" description="Disordered" evidence="2">
    <location>
        <begin position="1662"/>
        <end position="1719"/>
    </location>
</feature>
<evidence type="ECO:0000313" key="3">
    <source>
        <dbReference type="EMBL" id="CAH0107021.1"/>
    </source>
</evidence>
<proteinExistence type="predicted"/>
<feature type="coiled-coil region" evidence="1">
    <location>
        <begin position="1012"/>
        <end position="1081"/>
    </location>
</feature>
<feature type="coiled-coil region" evidence="1">
    <location>
        <begin position="522"/>
        <end position="591"/>
    </location>
</feature>
<dbReference type="Gene3D" id="1.10.287.1490">
    <property type="match status" value="1"/>
</dbReference>
<feature type="region of interest" description="Disordered" evidence="2">
    <location>
        <begin position="1"/>
        <end position="60"/>
    </location>
</feature>
<feature type="compositionally biased region" description="Low complexity" evidence="2">
    <location>
        <begin position="1503"/>
        <end position="1512"/>
    </location>
</feature>
<sequence length="1719" mass="195616">MERKSFGFSLSKFMPKKNSPETNCETDASPTSALNPFPNNPSQHSTTFESNSETGELSFHGPQIGARLPLFFNSALSSSTDRPSSRFFSPVSKTAEEYPFTPSRKSINSTDDGTKSSITPTTSPSPRVPSHPVSYESGGELEELVIHRQHISTGLPSFFQRPSSSATEFPFTPRRKQIVAEISPKTPSSGSSPIGYAGSNVIPLSTPSRFQGNRFLQITNRRSERNLPTETQDHQFENDSEAAEGSNRSEHSTFYRCQLNETVDSEKQYLEEGERNIDSTWTDGSSSQEKISFESQVQLITKQFLEAAANNQTNVKAENTSLKKELSRSQKQILDFEAQFDELKKNQSEAIKRANDLLFEKEALRKHIGNMQKQVSTLEEQLEQKQGQFEEVNSQLEDKEQRLKAALEHISALEELLRSSDERLSALQTQLQLVLTEREAADEKVNALSGQVNSLQENLSSLELTMSNAENNFHSALKDYKDQQEKLADELVNYQNTESALRKACTDFETVKEELGCCTNELIKTQADSKVLAEEKLELEEQVSRLSEKYSSCEQSLCVALENISLLESTRSTLQAEIEQLKHHLETSSTELSATGEKVSIFREENEMLHSQLDSLWKNFNDSEEKYRLGSTKIQQELDCERAGHTETKMSATKVLTDTKNALEFQVNELQENLLVIERQKESIKQKLESELMAHSETKSHLKVCKNQLEGDRNQHLLESSKVQKAVNILKDEKNALTADINEIRGNLVAVFSQNESIKKELDDEKTAHNETKSHLKNCEQQLENDKNDFSVELCKIQSAMQKLSYQNKFLEDQVRDLKENVDEAESQNETIKQELRCERTAHHETKSNWKLCKNHLEDDQNEQSVEISKLQSSVQIMNDQKIFMEAQVSDLQCKLVAAGRNYEAIREKHLSLERQLEFSAIEISTLKVEGQEQFNRNKELQALLNDIQMTSALSEDNLKAALSKSRKELDSQKETLQETIRNLTEARFQLRSSENICSEALLDRTRLQTDITNLLNEKLKIEEIVQRLERTITAQEENINAVTQDNLKLKKDKMEIEEIIKHLERKLSFQEQNLAALISDNVSLKRTLSAYEEYIKITHQKCQLVFNEKFGAVTNAKNLSTEMKMLNEKFETIRKDAEFVNEDFKDFNVSLEKFVETKTAFFMEIRERLEETQLCLASSNEALQRATMEKTSLENEVCGLRAEKNELEKKIKMFTESSFSSESIQEKLRSRNAVLETMKSSASQQILDLQNRVNSADAEVTSSNVKVQELAKEKASLENQLGSLRRQLQASQDESGNTFRMLISEKEELEKKIEGFIETTANWKTIHEDICHRNSALNSLVESSKQQISDLKQRIHTLGNELDLSNEKVSDLLVDKTNLESQLGSLRHQLQVCQDKSNRDLEKLRNQLETERASHEDYKSRLAITRTSHQECKELTNEIKKECTKVVSKLSKRSLDNNKISNSQRKEMMPTPSRMTNEEFQRQPLSDSVQQLETGKTNKNQSNSSENSSSEFDLANRFKDNTKATSKELDKRDGKKLSKNEENKPVEIIEESPPPPSRKLSCIPCSTKTCVGCGQTISFRSNKIRGLISNIHSSSSTSTSSIEQRAAETSDEVAIIPVRKKLFLVPSPPYPFPTPSPVSEDPKVVHENSMSSKADIAVRAHEESQQLNPNDSFVETPFPPTRKTYIRKRLSMTSRLGEKNPSPLSTQQSSKRSRRTYK</sequence>
<feature type="coiled-coil region" evidence="1">
    <location>
        <begin position="660"/>
        <end position="687"/>
    </location>
</feature>
<feature type="coiled-coil region" evidence="1">
    <location>
        <begin position="1335"/>
        <end position="1422"/>
    </location>
</feature>
<feature type="coiled-coil region" evidence="1">
    <location>
        <begin position="1240"/>
        <end position="1295"/>
    </location>
</feature>
<dbReference type="PANTHER" id="PTHR23159:SF31">
    <property type="entry name" value="CENTROSOME-ASSOCIATED PROTEIN CEP250 ISOFORM X1"/>
    <property type="match status" value="1"/>
</dbReference>
<accession>A0A8J2RR02</accession>
<feature type="compositionally biased region" description="Low complexity" evidence="2">
    <location>
        <begin position="115"/>
        <end position="134"/>
    </location>
</feature>
<evidence type="ECO:0000256" key="1">
    <source>
        <dbReference type="SAM" id="Coils"/>
    </source>
</evidence>
<evidence type="ECO:0000313" key="4">
    <source>
        <dbReference type="Proteomes" id="UP000789390"/>
    </source>
</evidence>
<dbReference type="EMBL" id="CAKKLH010000246">
    <property type="protein sequence ID" value="CAH0107021.1"/>
    <property type="molecule type" value="Genomic_DNA"/>
</dbReference>
<feature type="compositionally biased region" description="Basic and acidic residues" evidence="2">
    <location>
        <begin position="1515"/>
        <end position="1548"/>
    </location>
</feature>
<dbReference type="PANTHER" id="PTHR23159">
    <property type="entry name" value="CENTROSOMAL PROTEIN 2"/>
    <property type="match status" value="1"/>
</dbReference>
<feature type="compositionally biased region" description="Polar residues" evidence="2">
    <location>
        <begin position="20"/>
        <end position="34"/>
    </location>
</feature>
<evidence type="ECO:0000256" key="2">
    <source>
        <dbReference type="SAM" id="MobiDB-lite"/>
    </source>
</evidence>
<feature type="coiled-coil region" evidence="1">
    <location>
        <begin position="727"/>
        <end position="842"/>
    </location>
</feature>
<dbReference type="Proteomes" id="UP000789390">
    <property type="component" value="Unassembled WGS sequence"/>
</dbReference>
<feature type="region of interest" description="Disordered" evidence="2">
    <location>
        <begin position="98"/>
        <end position="136"/>
    </location>
</feature>
<feature type="coiled-coil region" evidence="1">
    <location>
        <begin position="956"/>
        <end position="987"/>
    </location>
</feature>
<gene>
    <name evidence="3" type="ORF">DGAL_LOCUS10305</name>
</gene>